<evidence type="ECO:0000313" key="1">
    <source>
        <dbReference type="EMBL" id="GAI17862.1"/>
    </source>
</evidence>
<gene>
    <name evidence="1" type="ORF">S06H3_11795</name>
</gene>
<dbReference type="AlphaFoldDB" id="X1LEW2"/>
<name>X1LEW2_9ZZZZ</name>
<organism evidence="1">
    <name type="scientific">marine sediment metagenome</name>
    <dbReference type="NCBI Taxonomy" id="412755"/>
    <lineage>
        <taxon>unclassified sequences</taxon>
        <taxon>metagenomes</taxon>
        <taxon>ecological metagenomes</taxon>
    </lineage>
</organism>
<proteinExistence type="predicted"/>
<dbReference type="EMBL" id="BARV01005803">
    <property type="protein sequence ID" value="GAI17862.1"/>
    <property type="molecule type" value="Genomic_DNA"/>
</dbReference>
<feature type="non-terminal residue" evidence="1">
    <location>
        <position position="1"/>
    </location>
</feature>
<accession>X1LEW2</accession>
<reference evidence="1" key="1">
    <citation type="journal article" date="2014" name="Front. Microbiol.">
        <title>High frequency of phylogenetically diverse reductive dehalogenase-homologous genes in deep subseafloor sedimentary metagenomes.</title>
        <authorList>
            <person name="Kawai M."/>
            <person name="Futagami T."/>
            <person name="Toyoda A."/>
            <person name="Takaki Y."/>
            <person name="Nishi S."/>
            <person name="Hori S."/>
            <person name="Arai W."/>
            <person name="Tsubouchi T."/>
            <person name="Morono Y."/>
            <person name="Uchiyama I."/>
            <person name="Ito T."/>
            <person name="Fujiyama A."/>
            <person name="Inagaki F."/>
            <person name="Takami H."/>
        </authorList>
    </citation>
    <scope>NUCLEOTIDE SEQUENCE</scope>
    <source>
        <strain evidence="1">Expedition CK06-06</strain>
    </source>
</reference>
<protein>
    <submittedName>
        <fullName evidence="1">Uncharacterized protein</fullName>
    </submittedName>
</protein>
<sequence length="340" mass="38689">SEKPQGVELPEFKAQQQFFAKWSTPMVESGYLWISLDRTQKQGQWNRLFIDSNGNGHLNDETAITAYRMDQYSAYFGPVKVVFEGEDGPLTYHLNFRFYNYNEQNRRLYVYSGGWYEGTINVAGVKKYCVLIDQNVNGTFDDKSLEAHKCDRIRIGKKGDRDTRYVGNFIEVDGVLYQPEIARDGAYVKLTKAEDVKFGNILLPESITEFSAGGENGLFTLKPEKGTGLLPEGRYRINYWTIERKDEKGKKWKLQSSLFSQKGDFEITADKEAELSIGEPIISTLQARKSGSGYSFSQNLQGQLGERIALTSNGARPRAPKLHIKSKDGTYDRLFSFEYG</sequence>
<comment type="caution">
    <text evidence="1">The sequence shown here is derived from an EMBL/GenBank/DDBJ whole genome shotgun (WGS) entry which is preliminary data.</text>
</comment>